<dbReference type="RefSeq" id="WP_062697477.1">
    <property type="nucleotide sequence ID" value="NZ_LJOD01000003.1"/>
</dbReference>
<dbReference type="OrthoDB" id="5515706at2"/>
<dbReference type="PATRIC" id="fig|253.9.peg.2962"/>
<sequence>MKLNTIFYVSILFFLLFSCKEKIRNEENFVIYQVDPQKQNTRLYWKNHKNEIIRSLGNLKHYTVSQNEKLIFAMNGGMFEPDNSPKGLYIENFKTLHPIDTSTGNGNFYLPPNGIFYITQNNKPEITETKKFIPSPDVKYATQSGPMLLIKGKINPAFQQHSENLNIRNGVGILENGEIIFAMSKKEINFYNFASLFKDMGCHSALYLDGFVSRTFLPEKNWVQKDGDFGIMIGVTEPMH</sequence>
<dbReference type="InterPro" id="IPR018711">
    <property type="entry name" value="NAGPA"/>
</dbReference>
<feature type="domain" description="Phosphodiester glycosidase" evidence="1">
    <location>
        <begin position="69"/>
        <end position="220"/>
    </location>
</feature>
<dbReference type="PROSITE" id="PS51257">
    <property type="entry name" value="PROKAR_LIPOPROTEIN"/>
    <property type="match status" value="1"/>
</dbReference>
<evidence type="ECO:0000313" key="2">
    <source>
        <dbReference type="EMBL" id="KPE51862.1"/>
    </source>
</evidence>
<proteinExistence type="predicted"/>
<accession>A0A0N0IX27</accession>
<comment type="caution">
    <text evidence="2">The sequence shown here is derived from an EMBL/GenBank/DDBJ whole genome shotgun (WGS) entry which is preliminary data.</text>
</comment>
<evidence type="ECO:0000259" key="1">
    <source>
        <dbReference type="Pfam" id="PF09992"/>
    </source>
</evidence>
<name>A0A0N0IX27_CHRID</name>
<gene>
    <name evidence="2" type="ORF">AOB46_06450</name>
</gene>
<dbReference type="Pfam" id="PF09992">
    <property type="entry name" value="NAGPA"/>
    <property type="match status" value="1"/>
</dbReference>
<protein>
    <recommendedName>
        <fullName evidence="1">Phosphodiester glycosidase domain-containing protein</fullName>
    </recommendedName>
</protein>
<reference evidence="2 3" key="1">
    <citation type="journal article" date="2015" name="Genom Data">
        <title>Draft genome sequence of a multidrug-resistant Chryseobacterium indologenes isolate from Malaysia.</title>
        <authorList>
            <person name="Yu C.Y."/>
            <person name="Ang G.Y."/>
            <person name="Cheng H.J."/>
            <person name="Cheong Y.M."/>
            <person name="Yin W.F."/>
            <person name="Chan K.G."/>
        </authorList>
    </citation>
    <scope>NUCLEOTIDE SEQUENCE [LARGE SCALE GENOMIC DNA]</scope>
    <source>
        <strain evidence="2 3">CI_885</strain>
    </source>
</reference>
<dbReference type="EMBL" id="LJOD01000003">
    <property type="protein sequence ID" value="KPE51862.1"/>
    <property type="molecule type" value="Genomic_DNA"/>
</dbReference>
<dbReference type="Proteomes" id="UP000037953">
    <property type="component" value="Unassembled WGS sequence"/>
</dbReference>
<organism evidence="2 3">
    <name type="scientific">Chryseobacterium indologenes</name>
    <name type="common">Flavobacterium indologenes</name>
    <dbReference type="NCBI Taxonomy" id="253"/>
    <lineage>
        <taxon>Bacteria</taxon>
        <taxon>Pseudomonadati</taxon>
        <taxon>Bacteroidota</taxon>
        <taxon>Flavobacteriia</taxon>
        <taxon>Flavobacteriales</taxon>
        <taxon>Weeksellaceae</taxon>
        <taxon>Chryseobacterium group</taxon>
        <taxon>Chryseobacterium</taxon>
    </lineage>
</organism>
<dbReference type="AlphaFoldDB" id="A0A0N0IX27"/>
<evidence type="ECO:0000313" key="3">
    <source>
        <dbReference type="Proteomes" id="UP000037953"/>
    </source>
</evidence>
<reference evidence="3" key="2">
    <citation type="submission" date="2015-09" db="EMBL/GenBank/DDBJ databases">
        <title>Draft genome sequence of a multidrug-resistant Chryseobacterium indologenes isolate from Malaysia.</title>
        <authorList>
            <person name="Yu C.Y."/>
            <person name="Ang G.Y."/>
            <person name="Chan K.-G."/>
        </authorList>
    </citation>
    <scope>NUCLEOTIDE SEQUENCE [LARGE SCALE GENOMIC DNA]</scope>
    <source>
        <strain evidence="3">CI_885</strain>
    </source>
</reference>